<reference evidence="2" key="2">
    <citation type="submission" date="2020-11" db="EMBL/GenBank/DDBJ databases">
        <authorList>
            <person name="McCartney M.A."/>
            <person name="Auch B."/>
            <person name="Kono T."/>
            <person name="Mallez S."/>
            <person name="Becker A."/>
            <person name="Gohl D.M."/>
            <person name="Silverstein K.A.T."/>
            <person name="Koren S."/>
            <person name="Bechman K.B."/>
            <person name="Herman A."/>
            <person name="Abrahante J.E."/>
            <person name="Garbe J."/>
        </authorList>
    </citation>
    <scope>NUCLEOTIDE SEQUENCE</scope>
    <source>
        <strain evidence="2">Duluth1</strain>
        <tissue evidence="2">Whole animal</tissue>
    </source>
</reference>
<evidence type="ECO:0000256" key="1">
    <source>
        <dbReference type="SAM" id="MobiDB-lite"/>
    </source>
</evidence>
<dbReference type="EMBL" id="JAIWYP010000003">
    <property type="protein sequence ID" value="KAH3845020.1"/>
    <property type="molecule type" value="Genomic_DNA"/>
</dbReference>
<comment type="caution">
    <text evidence="2">The sequence shown here is derived from an EMBL/GenBank/DDBJ whole genome shotgun (WGS) entry which is preliminary data.</text>
</comment>
<gene>
    <name evidence="2" type="ORF">DPMN_087289</name>
</gene>
<dbReference type="AlphaFoldDB" id="A0A9D4KSI5"/>
<reference evidence="2" key="1">
    <citation type="journal article" date="2019" name="bioRxiv">
        <title>The Genome of the Zebra Mussel, Dreissena polymorpha: A Resource for Invasive Species Research.</title>
        <authorList>
            <person name="McCartney M.A."/>
            <person name="Auch B."/>
            <person name="Kono T."/>
            <person name="Mallez S."/>
            <person name="Zhang Y."/>
            <person name="Obille A."/>
            <person name="Becker A."/>
            <person name="Abrahante J.E."/>
            <person name="Garbe J."/>
            <person name="Badalamenti J.P."/>
            <person name="Herman A."/>
            <person name="Mangelson H."/>
            <person name="Liachko I."/>
            <person name="Sullivan S."/>
            <person name="Sone E.D."/>
            <person name="Koren S."/>
            <person name="Silverstein K.A.T."/>
            <person name="Beckman K.B."/>
            <person name="Gohl D.M."/>
        </authorList>
    </citation>
    <scope>NUCLEOTIDE SEQUENCE</scope>
    <source>
        <strain evidence="2">Duluth1</strain>
        <tissue evidence="2">Whole animal</tissue>
    </source>
</reference>
<accession>A0A9D4KSI5</accession>
<feature type="region of interest" description="Disordered" evidence="1">
    <location>
        <begin position="46"/>
        <end position="68"/>
    </location>
</feature>
<feature type="compositionally biased region" description="Basic and acidic residues" evidence="1">
    <location>
        <begin position="57"/>
        <end position="68"/>
    </location>
</feature>
<name>A0A9D4KSI5_DREPO</name>
<sequence length="68" mass="7518">MSNSHDVVFFLHSIRQDNVSHGTYQGKGREGSLETSSTVTWMQMLSDGQNMGAAGETRTETRRLEEAG</sequence>
<protein>
    <submittedName>
        <fullName evidence="2">Uncharacterized protein</fullName>
    </submittedName>
</protein>
<evidence type="ECO:0000313" key="2">
    <source>
        <dbReference type="EMBL" id="KAH3845020.1"/>
    </source>
</evidence>
<evidence type="ECO:0000313" key="3">
    <source>
        <dbReference type="Proteomes" id="UP000828390"/>
    </source>
</evidence>
<organism evidence="2 3">
    <name type="scientific">Dreissena polymorpha</name>
    <name type="common">Zebra mussel</name>
    <name type="synonym">Mytilus polymorpha</name>
    <dbReference type="NCBI Taxonomy" id="45954"/>
    <lineage>
        <taxon>Eukaryota</taxon>
        <taxon>Metazoa</taxon>
        <taxon>Spiralia</taxon>
        <taxon>Lophotrochozoa</taxon>
        <taxon>Mollusca</taxon>
        <taxon>Bivalvia</taxon>
        <taxon>Autobranchia</taxon>
        <taxon>Heteroconchia</taxon>
        <taxon>Euheterodonta</taxon>
        <taxon>Imparidentia</taxon>
        <taxon>Neoheterodontei</taxon>
        <taxon>Myida</taxon>
        <taxon>Dreissenoidea</taxon>
        <taxon>Dreissenidae</taxon>
        <taxon>Dreissena</taxon>
    </lineage>
</organism>
<proteinExistence type="predicted"/>
<keyword evidence="3" id="KW-1185">Reference proteome</keyword>
<dbReference type="Proteomes" id="UP000828390">
    <property type="component" value="Unassembled WGS sequence"/>
</dbReference>